<comment type="caution">
    <text evidence="2">The sequence shown here is derived from an EMBL/GenBank/DDBJ whole genome shotgun (WGS) entry which is preliminary data.</text>
</comment>
<reference evidence="2" key="2">
    <citation type="submission" date="2020-11" db="EMBL/GenBank/DDBJ databases">
        <authorList>
            <person name="McCartney M.A."/>
            <person name="Auch B."/>
            <person name="Kono T."/>
            <person name="Mallez S."/>
            <person name="Becker A."/>
            <person name="Gohl D.M."/>
            <person name="Silverstein K.A.T."/>
            <person name="Koren S."/>
            <person name="Bechman K.B."/>
            <person name="Herman A."/>
            <person name="Abrahante J.E."/>
            <person name="Garbe J."/>
        </authorList>
    </citation>
    <scope>NUCLEOTIDE SEQUENCE</scope>
    <source>
        <strain evidence="2">Duluth1</strain>
        <tissue evidence="2">Whole animal</tissue>
    </source>
</reference>
<dbReference type="Proteomes" id="UP000828390">
    <property type="component" value="Unassembled WGS sequence"/>
</dbReference>
<feature type="compositionally biased region" description="Polar residues" evidence="1">
    <location>
        <begin position="19"/>
        <end position="37"/>
    </location>
</feature>
<dbReference type="AlphaFoldDB" id="A0A9D3Y993"/>
<proteinExistence type="predicted"/>
<sequence length="79" mass="9192">MHRKKEVARVINGREHQRLVSNETSGITTPKRQSSSFEDSRHNSKHLFRICKPKKYPDRSIRCLDCLVPGWGNRLHPVA</sequence>
<name>A0A9D3Y993_DREPO</name>
<accession>A0A9D3Y993</accession>
<evidence type="ECO:0000256" key="1">
    <source>
        <dbReference type="SAM" id="MobiDB-lite"/>
    </source>
</evidence>
<reference evidence="2" key="1">
    <citation type="journal article" date="2019" name="bioRxiv">
        <title>The Genome of the Zebra Mussel, Dreissena polymorpha: A Resource for Invasive Species Research.</title>
        <authorList>
            <person name="McCartney M.A."/>
            <person name="Auch B."/>
            <person name="Kono T."/>
            <person name="Mallez S."/>
            <person name="Zhang Y."/>
            <person name="Obille A."/>
            <person name="Becker A."/>
            <person name="Abrahante J.E."/>
            <person name="Garbe J."/>
            <person name="Badalamenti J.P."/>
            <person name="Herman A."/>
            <person name="Mangelson H."/>
            <person name="Liachko I."/>
            <person name="Sullivan S."/>
            <person name="Sone E.D."/>
            <person name="Koren S."/>
            <person name="Silverstein K.A.T."/>
            <person name="Beckman K.B."/>
            <person name="Gohl D.M."/>
        </authorList>
    </citation>
    <scope>NUCLEOTIDE SEQUENCE</scope>
    <source>
        <strain evidence="2">Duluth1</strain>
        <tissue evidence="2">Whole animal</tissue>
    </source>
</reference>
<protein>
    <submittedName>
        <fullName evidence="2">Uncharacterized protein</fullName>
    </submittedName>
</protein>
<evidence type="ECO:0000313" key="2">
    <source>
        <dbReference type="EMBL" id="KAH3694185.1"/>
    </source>
</evidence>
<dbReference type="EMBL" id="JAIWYP010000016">
    <property type="protein sequence ID" value="KAH3694185.1"/>
    <property type="molecule type" value="Genomic_DNA"/>
</dbReference>
<keyword evidence="3" id="KW-1185">Reference proteome</keyword>
<gene>
    <name evidence="2" type="ORF">DPMN_081624</name>
</gene>
<organism evidence="2 3">
    <name type="scientific">Dreissena polymorpha</name>
    <name type="common">Zebra mussel</name>
    <name type="synonym">Mytilus polymorpha</name>
    <dbReference type="NCBI Taxonomy" id="45954"/>
    <lineage>
        <taxon>Eukaryota</taxon>
        <taxon>Metazoa</taxon>
        <taxon>Spiralia</taxon>
        <taxon>Lophotrochozoa</taxon>
        <taxon>Mollusca</taxon>
        <taxon>Bivalvia</taxon>
        <taxon>Autobranchia</taxon>
        <taxon>Heteroconchia</taxon>
        <taxon>Euheterodonta</taxon>
        <taxon>Imparidentia</taxon>
        <taxon>Neoheterodontei</taxon>
        <taxon>Myida</taxon>
        <taxon>Dreissenoidea</taxon>
        <taxon>Dreissenidae</taxon>
        <taxon>Dreissena</taxon>
    </lineage>
</organism>
<evidence type="ECO:0000313" key="3">
    <source>
        <dbReference type="Proteomes" id="UP000828390"/>
    </source>
</evidence>
<feature type="region of interest" description="Disordered" evidence="1">
    <location>
        <begin position="1"/>
        <end position="43"/>
    </location>
</feature>
<feature type="non-terminal residue" evidence="2">
    <location>
        <position position="79"/>
    </location>
</feature>